<evidence type="ECO:0000313" key="2">
    <source>
        <dbReference type="Proteomes" id="UP000828390"/>
    </source>
</evidence>
<protein>
    <submittedName>
        <fullName evidence="1">Uncharacterized protein</fullName>
    </submittedName>
</protein>
<dbReference type="AlphaFoldDB" id="A0A9D4K5S0"/>
<comment type="caution">
    <text evidence="1">The sequence shown here is derived from an EMBL/GenBank/DDBJ whole genome shotgun (WGS) entry which is preliminary data.</text>
</comment>
<gene>
    <name evidence="1" type="ORF">DPMN_106850</name>
</gene>
<reference evidence="1" key="1">
    <citation type="journal article" date="2019" name="bioRxiv">
        <title>The Genome of the Zebra Mussel, Dreissena polymorpha: A Resource for Invasive Species Research.</title>
        <authorList>
            <person name="McCartney M.A."/>
            <person name="Auch B."/>
            <person name="Kono T."/>
            <person name="Mallez S."/>
            <person name="Zhang Y."/>
            <person name="Obille A."/>
            <person name="Becker A."/>
            <person name="Abrahante J.E."/>
            <person name="Garbe J."/>
            <person name="Badalamenti J.P."/>
            <person name="Herman A."/>
            <person name="Mangelson H."/>
            <person name="Liachko I."/>
            <person name="Sullivan S."/>
            <person name="Sone E.D."/>
            <person name="Koren S."/>
            <person name="Silverstein K.A.T."/>
            <person name="Beckman K.B."/>
            <person name="Gohl D.M."/>
        </authorList>
    </citation>
    <scope>NUCLEOTIDE SEQUENCE</scope>
    <source>
        <strain evidence="1">Duluth1</strain>
        <tissue evidence="1">Whole animal</tissue>
    </source>
</reference>
<sequence length="60" mass="6940">MILVNIICRIDALYVNEFKEENLLLSRTLTLSKFLGEITMKSTSNPVFSEVNERERIPIP</sequence>
<organism evidence="1 2">
    <name type="scientific">Dreissena polymorpha</name>
    <name type="common">Zebra mussel</name>
    <name type="synonym">Mytilus polymorpha</name>
    <dbReference type="NCBI Taxonomy" id="45954"/>
    <lineage>
        <taxon>Eukaryota</taxon>
        <taxon>Metazoa</taxon>
        <taxon>Spiralia</taxon>
        <taxon>Lophotrochozoa</taxon>
        <taxon>Mollusca</taxon>
        <taxon>Bivalvia</taxon>
        <taxon>Autobranchia</taxon>
        <taxon>Heteroconchia</taxon>
        <taxon>Euheterodonta</taxon>
        <taxon>Imparidentia</taxon>
        <taxon>Neoheterodontei</taxon>
        <taxon>Myida</taxon>
        <taxon>Dreissenoidea</taxon>
        <taxon>Dreissenidae</taxon>
        <taxon>Dreissena</taxon>
    </lineage>
</organism>
<reference evidence="1" key="2">
    <citation type="submission" date="2020-11" db="EMBL/GenBank/DDBJ databases">
        <authorList>
            <person name="McCartney M.A."/>
            <person name="Auch B."/>
            <person name="Kono T."/>
            <person name="Mallez S."/>
            <person name="Becker A."/>
            <person name="Gohl D.M."/>
            <person name="Silverstein K.A.T."/>
            <person name="Koren S."/>
            <person name="Bechman K.B."/>
            <person name="Herman A."/>
            <person name="Abrahante J.E."/>
            <person name="Garbe J."/>
        </authorList>
    </citation>
    <scope>NUCLEOTIDE SEQUENCE</scope>
    <source>
        <strain evidence="1">Duluth1</strain>
        <tissue evidence="1">Whole animal</tissue>
    </source>
</reference>
<keyword evidence="2" id="KW-1185">Reference proteome</keyword>
<name>A0A9D4K5S0_DREPO</name>
<proteinExistence type="predicted"/>
<dbReference type="EMBL" id="JAIWYP010000004">
    <property type="protein sequence ID" value="KAH3833538.1"/>
    <property type="molecule type" value="Genomic_DNA"/>
</dbReference>
<dbReference type="Proteomes" id="UP000828390">
    <property type="component" value="Unassembled WGS sequence"/>
</dbReference>
<evidence type="ECO:0000313" key="1">
    <source>
        <dbReference type="EMBL" id="KAH3833538.1"/>
    </source>
</evidence>
<accession>A0A9D4K5S0</accession>